<reference evidence="1 2" key="1">
    <citation type="journal article" date="2013" name="Mar. Genomics">
        <title>Expression of sulfatases in Rhodopirellula baltica and the diversity of sulfatases in the genus Rhodopirellula.</title>
        <authorList>
            <person name="Wegner C.E."/>
            <person name="Richter-Heitmann T."/>
            <person name="Klindworth A."/>
            <person name="Klockow C."/>
            <person name="Richter M."/>
            <person name="Achstetter T."/>
            <person name="Glockner F.O."/>
            <person name="Harder J."/>
        </authorList>
    </citation>
    <scope>NUCLEOTIDE SEQUENCE [LARGE SCALE GENOMIC DNA]</scope>
    <source>
        <strain evidence="1 2">SH28</strain>
    </source>
</reference>
<dbReference type="Proteomes" id="UP000007993">
    <property type="component" value="Unassembled WGS sequence"/>
</dbReference>
<sequence>MTDQSDLLRNRPVSWREDDGIVMVGYFYDATLVEVCSFRDNPLPLHLMRSDCWFIGPKKSH</sequence>
<dbReference type="AlphaFoldDB" id="K5DA73"/>
<accession>K5DA73</accession>
<protein>
    <submittedName>
        <fullName evidence="1">Uncharacterized protein</fullName>
    </submittedName>
</protein>
<name>K5DA73_RHOBT</name>
<evidence type="ECO:0000313" key="1">
    <source>
        <dbReference type="EMBL" id="EKJ99342.1"/>
    </source>
</evidence>
<evidence type="ECO:0000313" key="2">
    <source>
        <dbReference type="Proteomes" id="UP000007993"/>
    </source>
</evidence>
<comment type="caution">
    <text evidence="1">The sequence shown here is derived from an EMBL/GenBank/DDBJ whole genome shotgun (WGS) entry which is preliminary data.</text>
</comment>
<dbReference type="PATRIC" id="fig|993517.3.peg.5835"/>
<dbReference type="RefSeq" id="WP_007334771.1">
    <property type="nucleotide sequence ID" value="NZ_AMCW01000150.1"/>
</dbReference>
<proteinExistence type="predicted"/>
<organism evidence="1 2">
    <name type="scientific">Rhodopirellula baltica SH28</name>
    <dbReference type="NCBI Taxonomy" id="993517"/>
    <lineage>
        <taxon>Bacteria</taxon>
        <taxon>Pseudomonadati</taxon>
        <taxon>Planctomycetota</taxon>
        <taxon>Planctomycetia</taxon>
        <taxon>Pirellulales</taxon>
        <taxon>Pirellulaceae</taxon>
        <taxon>Rhodopirellula</taxon>
    </lineage>
</organism>
<dbReference type="EMBL" id="AMCW01000150">
    <property type="protein sequence ID" value="EKJ99342.1"/>
    <property type="molecule type" value="Genomic_DNA"/>
</dbReference>
<gene>
    <name evidence="1" type="ORF">RBSH_05391</name>
</gene>